<keyword evidence="4" id="KW-0444">Lipid biosynthesis</keyword>
<feature type="DNA-binding region" description="Homeobox" evidence="12">
    <location>
        <begin position="113"/>
        <end position="156"/>
    </location>
</feature>
<protein>
    <submittedName>
        <fullName evidence="19">Ceramide synthase 3</fullName>
    </submittedName>
</protein>
<comment type="pathway">
    <text evidence="3">Sphingolipid metabolism.</text>
</comment>
<feature type="transmembrane region" description="Helical" evidence="16">
    <location>
        <begin position="65"/>
        <end position="84"/>
    </location>
</feature>
<dbReference type="Pfam" id="PF03798">
    <property type="entry name" value="TRAM_LAG1_CLN8"/>
    <property type="match status" value="1"/>
</dbReference>
<dbReference type="InterPro" id="IPR006634">
    <property type="entry name" value="TLC-dom"/>
</dbReference>
<sequence>MHGGLEESAGPFHLEKKRRPACFLILFQMFQTLKEWFWLERFWLPPKMKWSDLDDHNGLVFAKPYHLYMTIPCAFLLLVIRYFFEKFVATPLAKTFGIKETVQKIIPNATLENFFNHSTRHPSQTDIYGLAKKCHLTERQVERWFRRRRIQDKPSRMKKFQEACWRFAFYLVLNIAGAAFLYDKPWAYDLWEVWNGYPKQPLLPSQYWYYTLEMSFYFSLLFSLSSDVKRKDFLAHVIHHLAAISLMSFSWCANYIRSGTLVMFVHDVADIWLESAKMFSYAGWNQTCNCLFFIFSLLFFVSRFIVFPFWILYCTLVIPMHYLKPFFSYVFLNLQLVLLQGLHLYWGYFILKMLRRCIFTKEIQDVRSEDEDEEEEEEEKEEEASKSKERDSLKNGLGANRHLVPNGQHGR</sequence>
<dbReference type="PROSITE" id="PS50922">
    <property type="entry name" value="TLC"/>
    <property type="match status" value="1"/>
</dbReference>
<dbReference type="PROSITE" id="PS50071">
    <property type="entry name" value="HOMEOBOX_2"/>
    <property type="match status" value="1"/>
</dbReference>
<dbReference type="InParanoid" id="A0A5F9C395"/>
<keyword evidence="6 13" id="KW-0812">Transmembrane</keyword>
<evidence type="ECO:0000313" key="20">
    <source>
        <dbReference type="Proteomes" id="UP000001811"/>
    </source>
</evidence>
<dbReference type="GO" id="GO:0005789">
    <property type="term" value="C:endoplasmic reticulum membrane"/>
    <property type="evidence" value="ECO:0007669"/>
    <property type="project" value="UniProtKB-SubCell"/>
</dbReference>
<feature type="transmembrane region" description="Helical" evidence="16">
    <location>
        <begin position="207"/>
        <end position="225"/>
    </location>
</feature>
<evidence type="ECO:0000259" key="18">
    <source>
        <dbReference type="PROSITE" id="PS50922"/>
    </source>
</evidence>
<dbReference type="GO" id="GO:0005634">
    <property type="term" value="C:nucleus"/>
    <property type="evidence" value="ECO:0007669"/>
    <property type="project" value="UniProtKB-SubCell"/>
</dbReference>
<feature type="domain" description="TLC" evidence="18">
    <location>
        <begin position="158"/>
        <end position="359"/>
    </location>
</feature>
<dbReference type="SMART" id="SM00724">
    <property type="entry name" value="TLC"/>
    <property type="match status" value="1"/>
</dbReference>
<evidence type="ECO:0000259" key="17">
    <source>
        <dbReference type="PROSITE" id="PS50071"/>
    </source>
</evidence>
<keyword evidence="12 14" id="KW-0371">Homeobox</keyword>
<dbReference type="GO" id="GO:0070268">
    <property type="term" value="P:cornification"/>
    <property type="evidence" value="ECO:0007669"/>
    <property type="project" value="Ensembl"/>
</dbReference>
<dbReference type="InterPro" id="IPR009057">
    <property type="entry name" value="Homeodomain-like_sf"/>
</dbReference>
<keyword evidence="20" id="KW-1185">Reference proteome</keyword>
<keyword evidence="7" id="KW-0256">Endoplasmic reticulum</keyword>
<name>A0A5F9C395_RABIT</name>
<gene>
    <name evidence="19" type="primary">CERS3</name>
</gene>
<comment type="subcellular location">
    <subcellularLocation>
        <location evidence="1">Endoplasmic reticulum membrane</location>
        <topology evidence="1">Multi-pass membrane protein</topology>
    </subcellularLocation>
    <subcellularLocation>
        <location evidence="12 14">Nucleus</location>
    </subcellularLocation>
</comment>
<dbReference type="AlphaFoldDB" id="A0A5F9C395"/>
<evidence type="ECO:0000256" key="11">
    <source>
        <dbReference type="ARBA" id="ARBA00049036"/>
    </source>
</evidence>
<dbReference type="Pfam" id="PF00046">
    <property type="entry name" value="Homeodomain"/>
    <property type="match status" value="1"/>
</dbReference>
<keyword evidence="12 14" id="KW-0539">Nucleus</keyword>
<feature type="compositionally biased region" description="Acidic residues" evidence="15">
    <location>
        <begin position="368"/>
        <end position="382"/>
    </location>
</feature>
<evidence type="ECO:0000256" key="3">
    <source>
        <dbReference type="ARBA" id="ARBA00004991"/>
    </source>
</evidence>
<evidence type="ECO:0000256" key="12">
    <source>
        <dbReference type="PROSITE-ProRule" id="PRU00108"/>
    </source>
</evidence>
<dbReference type="Gene3D" id="1.10.10.60">
    <property type="entry name" value="Homeodomain-like"/>
    <property type="match status" value="1"/>
</dbReference>
<dbReference type="FunFam" id="1.10.10.60:FF:000020">
    <property type="entry name" value="Ceramide synthase 5"/>
    <property type="match status" value="1"/>
</dbReference>
<proteinExistence type="predicted"/>
<keyword evidence="8 16" id="KW-1133">Transmembrane helix</keyword>
<comment type="catalytic activity">
    <reaction evidence="11">
        <text>sphinganine + octadecanoyl-CoA = N-(octadecanoyl)-sphinganine + CoA + H(+)</text>
        <dbReference type="Rhea" id="RHEA:36547"/>
        <dbReference type="ChEBI" id="CHEBI:15378"/>
        <dbReference type="ChEBI" id="CHEBI:57287"/>
        <dbReference type="ChEBI" id="CHEBI:57394"/>
        <dbReference type="ChEBI" id="CHEBI:57817"/>
        <dbReference type="ChEBI" id="CHEBI:67033"/>
    </reaction>
    <physiologicalReaction direction="left-to-right" evidence="11">
        <dbReference type="Rhea" id="RHEA:36548"/>
    </physiologicalReaction>
</comment>
<feature type="transmembrane region" description="Helical" evidence="16">
    <location>
        <begin position="163"/>
        <end position="182"/>
    </location>
</feature>
<dbReference type="SUPFAM" id="SSF46689">
    <property type="entry name" value="Homeodomain-like"/>
    <property type="match status" value="1"/>
</dbReference>
<keyword evidence="12 14" id="KW-0238">DNA-binding</keyword>
<dbReference type="GO" id="GO:0050291">
    <property type="term" value="F:sphingosine N-acyltransferase activity"/>
    <property type="evidence" value="ECO:0007669"/>
    <property type="project" value="Ensembl"/>
</dbReference>
<reference evidence="19" key="3">
    <citation type="submission" date="2025-09" db="UniProtKB">
        <authorList>
            <consortium name="Ensembl"/>
        </authorList>
    </citation>
    <scope>IDENTIFICATION</scope>
    <source>
        <strain evidence="19">Thorbecke</strain>
    </source>
</reference>
<dbReference type="Ensembl" id="ENSOCUT00000034177.1">
    <property type="protein sequence ID" value="ENSOCUP00000028182.1"/>
    <property type="gene ID" value="ENSOCUG00000003828.4"/>
</dbReference>
<dbReference type="GO" id="GO:0003677">
    <property type="term" value="F:DNA binding"/>
    <property type="evidence" value="ECO:0007669"/>
    <property type="project" value="UniProtKB-UniRule"/>
</dbReference>
<dbReference type="SMART" id="SM00389">
    <property type="entry name" value="HOX"/>
    <property type="match status" value="1"/>
</dbReference>
<dbReference type="GeneTree" id="ENSGT01030000234515"/>
<feature type="compositionally biased region" description="Basic and acidic residues" evidence="15">
    <location>
        <begin position="383"/>
        <end position="393"/>
    </location>
</feature>
<dbReference type="InterPro" id="IPR001356">
    <property type="entry name" value="HD"/>
</dbReference>
<evidence type="ECO:0000313" key="19">
    <source>
        <dbReference type="Ensembl" id="ENSOCUP00000028182.1"/>
    </source>
</evidence>
<evidence type="ECO:0000256" key="13">
    <source>
        <dbReference type="PROSITE-ProRule" id="PRU00205"/>
    </source>
</evidence>
<evidence type="ECO:0000256" key="16">
    <source>
        <dbReference type="SAM" id="Phobius"/>
    </source>
</evidence>
<keyword evidence="9" id="KW-0443">Lipid metabolism</keyword>
<evidence type="ECO:0000256" key="5">
    <source>
        <dbReference type="ARBA" id="ARBA00022679"/>
    </source>
</evidence>
<feature type="transmembrane region" description="Helical" evidence="16">
    <location>
        <begin position="329"/>
        <end position="351"/>
    </location>
</feature>
<evidence type="ECO:0000256" key="8">
    <source>
        <dbReference type="ARBA" id="ARBA00022989"/>
    </source>
</evidence>
<evidence type="ECO:0000256" key="9">
    <source>
        <dbReference type="ARBA" id="ARBA00023098"/>
    </source>
</evidence>
<feature type="domain" description="Homeobox" evidence="17">
    <location>
        <begin position="111"/>
        <end position="155"/>
    </location>
</feature>
<evidence type="ECO:0000256" key="7">
    <source>
        <dbReference type="ARBA" id="ARBA00022824"/>
    </source>
</evidence>
<keyword evidence="5" id="KW-0808">Transferase</keyword>
<dbReference type="UniPathway" id="UPA00222"/>
<organism evidence="19 20">
    <name type="scientific">Oryctolagus cuniculus</name>
    <name type="common">Rabbit</name>
    <dbReference type="NCBI Taxonomy" id="9986"/>
    <lineage>
        <taxon>Eukaryota</taxon>
        <taxon>Metazoa</taxon>
        <taxon>Chordata</taxon>
        <taxon>Craniata</taxon>
        <taxon>Vertebrata</taxon>
        <taxon>Euteleostomi</taxon>
        <taxon>Mammalia</taxon>
        <taxon>Eutheria</taxon>
        <taxon>Euarchontoglires</taxon>
        <taxon>Glires</taxon>
        <taxon>Lagomorpha</taxon>
        <taxon>Leporidae</taxon>
        <taxon>Oryctolagus</taxon>
    </lineage>
</organism>
<dbReference type="Proteomes" id="UP000001811">
    <property type="component" value="Unplaced"/>
</dbReference>
<evidence type="ECO:0000256" key="4">
    <source>
        <dbReference type="ARBA" id="ARBA00022516"/>
    </source>
</evidence>
<keyword evidence="10 13" id="KW-0472">Membrane</keyword>
<dbReference type="Bgee" id="ENSOCUG00000003828">
    <property type="expression patterns" value="Expressed in skin of back and 5 other cell types or tissues"/>
</dbReference>
<reference evidence="19" key="2">
    <citation type="submission" date="2025-08" db="UniProtKB">
        <authorList>
            <consortium name="Ensembl"/>
        </authorList>
    </citation>
    <scope>IDENTIFICATION</scope>
    <source>
        <strain evidence="19">Thorbecke</strain>
    </source>
</reference>
<dbReference type="PANTHER" id="PTHR12560">
    <property type="entry name" value="LONGEVITY ASSURANCE FACTOR 1 LAG1"/>
    <property type="match status" value="1"/>
</dbReference>
<dbReference type="CDD" id="cd00086">
    <property type="entry name" value="homeodomain"/>
    <property type="match status" value="1"/>
</dbReference>
<evidence type="ECO:0000256" key="14">
    <source>
        <dbReference type="RuleBase" id="RU000682"/>
    </source>
</evidence>
<feature type="region of interest" description="Disordered" evidence="15">
    <location>
        <begin position="366"/>
        <end position="411"/>
    </location>
</feature>
<dbReference type="PANTHER" id="PTHR12560:SF18">
    <property type="entry name" value="CERAMIDE SYNTHASE 3"/>
    <property type="match status" value="1"/>
</dbReference>
<evidence type="ECO:0000256" key="15">
    <source>
        <dbReference type="SAM" id="MobiDB-lite"/>
    </source>
</evidence>
<dbReference type="STRING" id="9986.ENSOCUP00000028182"/>
<dbReference type="GO" id="GO:0046513">
    <property type="term" value="P:ceramide biosynthetic process"/>
    <property type="evidence" value="ECO:0007669"/>
    <property type="project" value="Ensembl"/>
</dbReference>
<evidence type="ECO:0000256" key="2">
    <source>
        <dbReference type="ARBA" id="ARBA00004760"/>
    </source>
</evidence>
<dbReference type="InterPro" id="IPR016439">
    <property type="entry name" value="Lag1/Lac1-like"/>
</dbReference>
<comment type="pathway">
    <text evidence="2">Lipid metabolism; sphingolipid metabolism.</text>
</comment>
<evidence type="ECO:0000256" key="6">
    <source>
        <dbReference type="ARBA" id="ARBA00022692"/>
    </source>
</evidence>
<dbReference type="FunCoup" id="A0A5F9C395">
    <property type="interactions" value="160"/>
</dbReference>
<evidence type="ECO:0000256" key="1">
    <source>
        <dbReference type="ARBA" id="ARBA00004477"/>
    </source>
</evidence>
<reference evidence="19 20" key="1">
    <citation type="journal article" date="2011" name="Nature">
        <title>A high-resolution map of human evolutionary constraint using 29 mammals.</title>
        <authorList>
            <person name="Lindblad-Toh K."/>
            <person name="Garber M."/>
            <person name="Zuk O."/>
            <person name="Lin M.F."/>
            <person name="Parker B.J."/>
            <person name="Washietl S."/>
            <person name="Kheradpour P."/>
            <person name="Ernst J."/>
            <person name="Jordan G."/>
            <person name="Mauceli E."/>
            <person name="Ward L.D."/>
            <person name="Lowe C.B."/>
            <person name="Holloway A.K."/>
            <person name="Clamp M."/>
            <person name="Gnerre S."/>
            <person name="Alfoldi J."/>
            <person name="Beal K."/>
            <person name="Chang J."/>
            <person name="Clawson H."/>
            <person name="Cuff J."/>
            <person name="Di Palma F."/>
            <person name="Fitzgerald S."/>
            <person name="Flicek P."/>
            <person name="Guttman M."/>
            <person name="Hubisz M.J."/>
            <person name="Jaffe D.B."/>
            <person name="Jungreis I."/>
            <person name="Kent W.J."/>
            <person name="Kostka D."/>
            <person name="Lara M."/>
            <person name="Martins A.L."/>
            <person name="Massingham T."/>
            <person name="Moltke I."/>
            <person name="Raney B.J."/>
            <person name="Rasmussen M.D."/>
            <person name="Robinson J."/>
            <person name="Stark A."/>
            <person name="Vilella A.J."/>
            <person name="Wen J."/>
            <person name="Xie X."/>
            <person name="Zody M.C."/>
            <person name="Baldwin J."/>
            <person name="Bloom T."/>
            <person name="Chin C.W."/>
            <person name="Heiman D."/>
            <person name="Nicol R."/>
            <person name="Nusbaum C."/>
            <person name="Young S."/>
            <person name="Wilkinson J."/>
            <person name="Worley K.C."/>
            <person name="Kovar C.L."/>
            <person name="Muzny D.M."/>
            <person name="Gibbs R.A."/>
            <person name="Cree A."/>
            <person name="Dihn H.H."/>
            <person name="Fowler G."/>
            <person name="Jhangiani S."/>
            <person name="Joshi V."/>
            <person name="Lee S."/>
            <person name="Lewis L.R."/>
            <person name="Nazareth L.V."/>
            <person name="Okwuonu G."/>
            <person name="Santibanez J."/>
            <person name="Warren W.C."/>
            <person name="Mardis E.R."/>
            <person name="Weinstock G.M."/>
            <person name="Wilson R.K."/>
            <person name="Delehaunty K."/>
            <person name="Dooling D."/>
            <person name="Fronik C."/>
            <person name="Fulton L."/>
            <person name="Fulton B."/>
            <person name="Graves T."/>
            <person name="Minx P."/>
            <person name="Sodergren E."/>
            <person name="Birney E."/>
            <person name="Margulies E.H."/>
            <person name="Herrero J."/>
            <person name="Green E.D."/>
            <person name="Haussler D."/>
            <person name="Siepel A."/>
            <person name="Goldman N."/>
            <person name="Pollard K.S."/>
            <person name="Pedersen J.S."/>
            <person name="Lander E.S."/>
            <person name="Kellis M."/>
        </authorList>
    </citation>
    <scope>NUCLEOTIDE SEQUENCE [LARGE SCALE GENOMIC DNA]</scope>
    <source>
        <strain evidence="20">Thorbecke</strain>
    </source>
</reference>
<dbReference type="PaxDb" id="9986-ENSOCUP00000003321"/>
<evidence type="ECO:0000256" key="10">
    <source>
        <dbReference type="ARBA" id="ARBA00023136"/>
    </source>
</evidence>
<dbReference type="PIRSF" id="PIRSF005225">
    <property type="entry name" value="LAG1_LAC1"/>
    <property type="match status" value="1"/>
</dbReference>
<accession>A0A5F9C395</accession>